<dbReference type="NCBIfam" id="TIGR01730">
    <property type="entry name" value="RND_mfp"/>
    <property type="match status" value="1"/>
</dbReference>
<comment type="caution">
    <text evidence="9">The sequence shown here is derived from an EMBL/GenBank/DDBJ whole genome shotgun (WGS) entry which is preliminary data.</text>
</comment>
<dbReference type="AlphaFoldDB" id="A0A150WKF6"/>
<dbReference type="Pfam" id="PF25917">
    <property type="entry name" value="BSH_RND"/>
    <property type="match status" value="1"/>
</dbReference>
<evidence type="ECO:0000256" key="4">
    <source>
        <dbReference type="ARBA" id="ARBA00023136"/>
    </source>
</evidence>
<accession>A0A150WKF6</accession>
<dbReference type="SUPFAM" id="SSF111369">
    <property type="entry name" value="HlyD-like secretion proteins"/>
    <property type="match status" value="1"/>
</dbReference>
<gene>
    <name evidence="9" type="ORF">AZI86_14535</name>
</gene>
<feature type="transmembrane region" description="Helical" evidence="6">
    <location>
        <begin position="7"/>
        <end position="24"/>
    </location>
</feature>
<dbReference type="EMBL" id="LUKE01000003">
    <property type="protein sequence ID" value="KYG64021.1"/>
    <property type="molecule type" value="Genomic_DNA"/>
</dbReference>
<dbReference type="GO" id="GO:0016020">
    <property type="term" value="C:membrane"/>
    <property type="evidence" value="ECO:0007669"/>
    <property type="project" value="InterPro"/>
</dbReference>
<evidence type="ECO:0000256" key="5">
    <source>
        <dbReference type="SAM" id="Coils"/>
    </source>
</evidence>
<dbReference type="Proteomes" id="UP000075320">
    <property type="component" value="Unassembled WGS sequence"/>
</dbReference>
<evidence type="ECO:0000256" key="2">
    <source>
        <dbReference type="ARBA" id="ARBA00022692"/>
    </source>
</evidence>
<evidence type="ECO:0000313" key="9">
    <source>
        <dbReference type="EMBL" id="KYG64021.1"/>
    </source>
</evidence>
<protein>
    <submittedName>
        <fullName evidence="9">Uncharacterized protein</fullName>
    </submittedName>
</protein>
<dbReference type="OrthoDB" id="5290347at2"/>
<dbReference type="InterPro" id="IPR058625">
    <property type="entry name" value="MdtA-like_BSH"/>
</dbReference>
<evidence type="ECO:0000256" key="6">
    <source>
        <dbReference type="SAM" id="Phobius"/>
    </source>
</evidence>
<reference evidence="9 10" key="1">
    <citation type="submission" date="2016-03" db="EMBL/GenBank/DDBJ databases">
        <authorList>
            <person name="Ploux O."/>
        </authorList>
    </citation>
    <scope>NUCLEOTIDE SEQUENCE [LARGE SCALE GENOMIC DNA]</scope>
    <source>
        <strain evidence="9 10">R0</strain>
    </source>
</reference>
<dbReference type="Gene3D" id="2.40.50.100">
    <property type="match status" value="1"/>
</dbReference>
<dbReference type="Pfam" id="PF25963">
    <property type="entry name" value="Beta-barrel_AAEA"/>
    <property type="match status" value="1"/>
</dbReference>
<evidence type="ECO:0000256" key="1">
    <source>
        <dbReference type="ARBA" id="ARBA00009477"/>
    </source>
</evidence>
<dbReference type="PANTHER" id="PTHR30367">
    <property type="entry name" value="P-HYDROXYBENZOIC ACID EFFLUX PUMP SUBUNIT AAEA-RELATED"/>
    <property type="match status" value="1"/>
</dbReference>
<evidence type="ECO:0000313" key="10">
    <source>
        <dbReference type="Proteomes" id="UP000075320"/>
    </source>
</evidence>
<dbReference type="RefSeq" id="WP_061835987.1">
    <property type="nucleotide sequence ID" value="NZ_LUKE01000003.1"/>
</dbReference>
<feature type="domain" description="p-hydroxybenzoic acid efflux pump subunit AaeA-like beta-barrel" evidence="8">
    <location>
        <begin position="188"/>
        <end position="280"/>
    </location>
</feature>
<evidence type="ECO:0000259" key="7">
    <source>
        <dbReference type="Pfam" id="PF25917"/>
    </source>
</evidence>
<proteinExistence type="inferred from homology"/>
<organism evidence="9 10">
    <name type="scientific">Bdellovibrio bacteriovorus</name>
    <dbReference type="NCBI Taxonomy" id="959"/>
    <lineage>
        <taxon>Bacteria</taxon>
        <taxon>Pseudomonadati</taxon>
        <taxon>Bdellovibrionota</taxon>
        <taxon>Bdellovibrionia</taxon>
        <taxon>Bdellovibrionales</taxon>
        <taxon>Pseudobdellovibrionaceae</taxon>
        <taxon>Bdellovibrio</taxon>
    </lineage>
</organism>
<dbReference type="InterPro" id="IPR006143">
    <property type="entry name" value="RND_pump_MFP"/>
</dbReference>
<keyword evidence="5" id="KW-0175">Coiled coil</keyword>
<dbReference type="InterPro" id="IPR050393">
    <property type="entry name" value="MFP_Efflux_Pump"/>
</dbReference>
<comment type="similarity">
    <text evidence="1">Belongs to the membrane fusion protein (MFP) (TC 8.A.1) family.</text>
</comment>
<evidence type="ECO:0000259" key="8">
    <source>
        <dbReference type="Pfam" id="PF25963"/>
    </source>
</evidence>
<name>A0A150WKF6_BDEBC</name>
<dbReference type="GO" id="GO:0022857">
    <property type="term" value="F:transmembrane transporter activity"/>
    <property type="evidence" value="ECO:0007669"/>
    <property type="project" value="InterPro"/>
</dbReference>
<dbReference type="Gene3D" id="2.40.30.170">
    <property type="match status" value="1"/>
</dbReference>
<sequence length="282" mass="30703">MTKKQKIFSGLGAVAALGIIYFIYEHFMYVTTDNAQVEAHSVLIASKVGGYIKEVHISEGMKVKKDDILFEIDDRDYQNTLRQIKGELSSLEAQKKDLDRNAKRLSELYSKGVVSQQQFDASSTAFAGARAKYEAISAQVAQAELNLENTKVRAPSDGYIAKRSVEVGQLAAPGVPMVGFVDSGERWVTANFKETEIEGVQPGKAVDISIDAFSGKNFKGEVESVSSATGATFTLLPPDNATGNFTKVVQRVPVKIKILNVSPEEVNVLKAGLSAYVKVHKH</sequence>
<dbReference type="InterPro" id="IPR058634">
    <property type="entry name" value="AaeA-lik-b-barrel"/>
</dbReference>
<keyword evidence="4 6" id="KW-0472">Membrane</keyword>
<keyword evidence="3 6" id="KW-1133">Transmembrane helix</keyword>
<keyword evidence="10" id="KW-1185">Reference proteome</keyword>
<keyword evidence="2 6" id="KW-0812">Transmembrane</keyword>
<evidence type="ECO:0000256" key="3">
    <source>
        <dbReference type="ARBA" id="ARBA00022989"/>
    </source>
</evidence>
<feature type="domain" description="Multidrug resistance protein MdtA-like barrel-sandwich hybrid" evidence="7">
    <location>
        <begin position="42"/>
        <end position="174"/>
    </location>
</feature>
<dbReference type="PANTHER" id="PTHR30367:SF1">
    <property type="entry name" value="MULTIDRUG RESISTANCE PROTEIN MDTN"/>
    <property type="match status" value="1"/>
</dbReference>
<feature type="coiled-coil region" evidence="5">
    <location>
        <begin position="74"/>
        <end position="108"/>
    </location>
</feature>